<sequence>MSDQDQDDEDAVPEASKQAAAAAVAPDVGALQAELVDSRARQAELEYRLQLSEGLVKEWQARAERALNNAKYDQMAREAHARKLILAEHEVGGAKAEIEELRTRITALQSEARALQRAWQDERAQRLQDLHRHAALSAEAERLRGAARDAEARAAAADALTADAQSNRARAAEARVTAMQARELADQSRDLEELQLKLVRLRQCLAESESGGGGDRQRARQQICGSAGAAAARSPCCGGGGGGSSGEAGGLRHDSPWRTPWSCGTGARDVRSSGGGGGGKGGGGSCGEWPLQESSLVRAVGSCRSASPPLRARGPLAMLVASPRHRQKQQRSTDARGSSLAVPGSLFVSSGLGVRKSEVLVGRGSAKEALLATLSKLR</sequence>
<reference evidence="3" key="1">
    <citation type="submission" date="2021-02" db="EMBL/GenBank/DDBJ databases">
        <title>First Annotated Genome of the Yellow-green Alga Tribonema minus.</title>
        <authorList>
            <person name="Mahan K.M."/>
        </authorList>
    </citation>
    <scope>NUCLEOTIDE SEQUENCE</scope>
    <source>
        <strain evidence="3">UTEX B ZZ1240</strain>
    </source>
</reference>
<feature type="compositionally biased region" description="Gly residues" evidence="2">
    <location>
        <begin position="237"/>
        <end position="249"/>
    </location>
</feature>
<gene>
    <name evidence="3" type="ORF">JKP88DRAFT_255426</name>
</gene>
<comment type="caution">
    <text evidence="3">The sequence shown here is derived from an EMBL/GenBank/DDBJ whole genome shotgun (WGS) entry which is preliminary data.</text>
</comment>
<dbReference type="EMBL" id="JAFCMP010000164">
    <property type="protein sequence ID" value="KAG5184485.1"/>
    <property type="molecule type" value="Genomic_DNA"/>
</dbReference>
<name>A0A835YZX7_9STRA</name>
<dbReference type="Proteomes" id="UP000664859">
    <property type="component" value="Unassembled WGS sequence"/>
</dbReference>
<dbReference type="AlphaFoldDB" id="A0A835YZX7"/>
<feature type="region of interest" description="Disordered" evidence="2">
    <location>
        <begin position="1"/>
        <end position="25"/>
    </location>
</feature>
<feature type="region of interest" description="Disordered" evidence="2">
    <location>
        <begin position="232"/>
        <end position="287"/>
    </location>
</feature>
<accession>A0A835YZX7</accession>
<keyword evidence="1" id="KW-0175">Coiled coil</keyword>
<feature type="compositionally biased region" description="Gly residues" evidence="2">
    <location>
        <begin position="273"/>
        <end position="286"/>
    </location>
</feature>
<proteinExistence type="predicted"/>
<evidence type="ECO:0000256" key="2">
    <source>
        <dbReference type="SAM" id="MobiDB-lite"/>
    </source>
</evidence>
<evidence type="ECO:0000256" key="1">
    <source>
        <dbReference type="SAM" id="Coils"/>
    </source>
</evidence>
<feature type="compositionally biased region" description="Acidic residues" evidence="2">
    <location>
        <begin position="1"/>
        <end position="12"/>
    </location>
</feature>
<feature type="coiled-coil region" evidence="1">
    <location>
        <begin position="84"/>
        <end position="204"/>
    </location>
</feature>
<protein>
    <submittedName>
        <fullName evidence="3">Uncharacterized protein</fullName>
    </submittedName>
</protein>
<organism evidence="3 4">
    <name type="scientific">Tribonema minus</name>
    <dbReference type="NCBI Taxonomy" id="303371"/>
    <lineage>
        <taxon>Eukaryota</taxon>
        <taxon>Sar</taxon>
        <taxon>Stramenopiles</taxon>
        <taxon>Ochrophyta</taxon>
        <taxon>PX clade</taxon>
        <taxon>Xanthophyceae</taxon>
        <taxon>Tribonematales</taxon>
        <taxon>Tribonemataceae</taxon>
        <taxon>Tribonema</taxon>
    </lineage>
</organism>
<keyword evidence="4" id="KW-1185">Reference proteome</keyword>
<evidence type="ECO:0000313" key="3">
    <source>
        <dbReference type="EMBL" id="KAG5184485.1"/>
    </source>
</evidence>
<evidence type="ECO:0000313" key="4">
    <source>
        <dbReference type="Proteomes" id="UP000664859"/>
    </source>
</evidence>
<feature type="compositionally biased region" description="Low complexity" evidence="2">
    <location>
        <begin position="13"/>
        <end position="25"/>
    </location>
</feature>